<evidence type="ECO:0000256" key="1">
    <source>
        <dbReference type="ARBA" id="ARBA00004651"/>
    </source>
</evidence>
<evidence type="ECO:0000313" key="10">
    <source>
        <dbReference type="Proteomes" id="UP000184342"/>
    </source>
</evidence>
<feature type="transmembrane region" description="Helical" evidence="8">
    <location>
        <begin position="21"/>
        <end position="44"/>
    </location>
</feature>
<keyword evidence="4" id="KW-1003">Cell membrane</keyword>
<organism evidence="9 10">
    <name type="scientific">Parasporobacterium paucivorans DSM 15970</name>
    <dbReference type="NCBI Taxonomy" id="1122934"/>
    <lineage>
        <taxon>Bacteria</taxon>
        <taxon>Bacillati</taxon>
        <taxon>Bacillota</taxon>
        <taxon>Clostridia</taxon>
        <taxon>Lachnospirales</taxon>
        <taxon>Lachnospiraceae</taxon>
        <taxon>Parasporobacterium</taxon>
    </lineage>
</organism>
<feature type="transmembrane region" description="Helical" evidence="8">
    <location>
        <begin position="161"/>
        <end position="179"/>
    </location>
</feature>
<feature type="transmembrane region" description="Helical" evidence="8">
    <location>
        <begin position="212"/>
        <end position="231"/>
    </location>
</feature>
<feature type="transmembrane region" description="Helical" evidence="8">
    <location>
        <begin position="64"/>
        <end position="87"/>
    </location>
</feature>
<comment type="subcellular location">
    <subcellularLocation>
        <location evidence="1">Cell membrane</location>
        <topology evidence="1">Multi-pass membrane protein</topology>
    </subcellularLocation>
</comment>
<sequence>MNNASNRSDFRDGFFKGLPIALGYIPVSFTFGFMAVSNGLPVWMTVLISMSNLTSSGQFAGTNLILAGAGYLEITITTFIINIRYMLMSLALSQKLEPAVRLADRLILAFGITDETFAVSSMENGTISKRFFYGLISAPYFGWALGTFAGATASGVLPKELGGAMGIALYAMFIALIIPPAAKSRPVLTVVLAAVAISCIIRYIPFFSFISTGFRVILATLGAAALGALFFPQEEDVS</sequence>
<feature type="transmembrane region" description="Helical" evidence="8">
    <location>
        <begin position="186"/>
        <end position="206"/>
    </location>
</feature>
<reference evidence="9 10" key="1">
    <citation type="submission" date="2016-11" db="EMBL/GenBank/DDBJ databases">
        <authorList>
            <person name="Jaros S."/>
            <person name="Januszkiewicz K."/>
            <person name="Wedrychowicz H."/>
        </authorList>
    </citation>
    <scope>NUCLEOTIDE SEQUENCE [LARGE SCALE GENOMIC DNA]</scope>
    <source>
        <strain evidence="9 10">DSM 15970</strain>
    </source>
</reference>
<feature type="transmembrane region" description="Helical" evidence="8">
    <location>
        <begin position="131"/>
        <end position="149"/>
    </location>
</feature>
<evidence type="ECO:0000256" key="7">
    <source>
        <dbReference type="ARBA" id="ARBA00023136"/>
    </source>
</evidence>
<keyword evidence="6 8" id="KW-1133">Transmembrane helix</keyword>
<dbReference type="GO" id="GO:0005886">
    <property type="term" value="C:plasma membrane"/>
    <property type="evidence" value="ECO:0007669"/>
    <property type="project" value="UniProtKB-SubCell"/>
</dbReference>
<keyword evidence="10" id="KW-1185">Reference proteome</keyword>
<name>A0A1M6FPC7_9FIRM</name>
<proteinExistence type="inferred from homology"/>
<comment type="similarity">
    <text evidence="2">Belongs to the AzlC family.</text>
</comment>
<accession>A0A1M6FPC7</accession>
<dbReference type="RefSeq" id="WP_073993419.1">
    <property type="nucleotide sequence ID" value="NZ_FQYT01000010.1"/>
</dbReference>
<keyword evidence="3" id="KW-0813">Transport</keyword>
<dbReference type="STRING" id="1122934.SAMN02745691_01161"/>
<evidence type="ECO:0000256" key="5">
    <source>
        <dbReference type="ARBA" id="ARBA00022692"/>
    </source>
</evidence>
<keyword evidence="7 8" id="KW-0472">Membrane</keyword>
<dbReference type="OrthoDB" id="3177005at2"/>
<evidence type="ECO:0000256" key="6">
    <source>
        <dbReference type="ARBA" id="ARBA00022989"/>
    </source>
</evidence>
<evidence type="ECO:0000256" key="8">
    <source>
        <dbReference type="SAM" id="Phobius"/>
    </source>
</evidence>
<evidence type="ECO:0000256" key="2">
    <source>
        <dbReference type="ARBA" id="ARBA00010735"/>
    </source>
</evidence>
<evidence type="ECO:0000256" key="3">
    <source>
        <dbReference type="ARBA" id="ARBA00022448"/>
    </source>
</evidence>
<dbReference type="PANTHER" id="PTHR34979">
    <property type="entry name" value="INNER MEMBRANE PROTEIN YGAZ"/>
    <property type="match status" value="1"/>
</dbReference>
<dbReference type="InterPro" id="IPR011606">
    <property type="entry name" value="Brnchd-chn_aa_trnsp_permease"/>
</dbReference>
<dbReference type="AlphaFoldDB" id="A0A1M6FPC7"/>
<dbReference type="Pfam" id="PF03591">
    <property type="entry name" value="AzlC"/>
    <property type="match status" value="1"/>
</dbReference>
<evidence type="ECO:0000313" key="9">
    <source>
        <dbReference type="EMBL" id="SHI99525.1"/>
    </source>
</evidence>
<evidence type="ECO:0000256" key="4">
    <source>
        <dbReference type="ARBA" id="ARBA00022475"/>
    </source>
</evidence>
<dbReference type="GO" id="GO:1903785">
    <property type="term" value="P:L-valine transmembrane transport"/>
    <property type="evidence" value="ECO:0007669"/>
    <property type="project" value="TreeGrafter"/>
</dbReference>
<dbReference type="PANTHER" id="PTHR34979:SF1">
    <property type="entry name" value="INNER MEMBRANE PROTEIN YGAZ"/>
    <property type="match status" value="1"/>
</dbReference>
<protein>
    <submittedName>
        <fullName evidence="9">Predicted branched-chain amino acid permease (Azaleucine resistance)</fullName>
    </submittedName>
</protein>
<keyword evidence="5 8" id="KW-0812">Transmembrane</keyword>
<dbReference type="Proteomes" id="UP000184342">
    <property type="component" value="Unassembled WGS sequence"/>
</dbReference>
<dbReference type="EMBL" id="FQYT01000010">
    <property type="protein sequence ID" value="SHI99525.1"/>
    <property type="molecule type" value="Genomic_DNA"/>
</dbReference>
<gene>
    <name evidence="9" type="ORF">SAMN02745691_01161</name>
</gene>